<dbReference type="GO" id="GO:0051539">
    <property type="term" value="F:4 iron, 4 sulfur cluster binding"/>
    <property type="evidence" value="ECO:0007669"/>
    <property type="project" value="UniProtKB-UniRule"/>
</dbReference>
<comment type="cofactor">
    <cofactor evidence="14">
        <name>[4Fe-4S] cluster</name>
        <dbReference type="ChEBI" id="CHEBI:49883"/>
    </cofactor>
    <text evidence="14">Binds 1 [4Fe-4S] cluster.</text>
</comment>
<dbReference type="Pfam" id="PF00730">
    <property type="entry name" value="HhH-GPD"/>
    <property type="match status" value="1"/>
</dbReference>
<evidence type="ECO:0000256" key="7">
    <source>
        <dbReference type="ARBA" id="ARBA00022723"/>
    </source>
</evidence>
<dbReference type="InterPro" id="IPR004036">
    <property type="entry name" value="Endonuclease-III-like_CS2"/>
</dbReference>
<evidence type="ECO:0000256" key="13">
    <source>
        <dbReference type="ARBA" id="ARBA00023295"/>
    </source>
</evidence>
<dbReference type="GO" id="GO:0046872">
    <property type="term" value="F:metal ion binding"/>
    <property type="evidence" value="ECO:0007669"/>
    <property type="project" value="UniProtKB-UniRule"/>
</dbReference>
<dbReference type="FunFam" id="1.10.340.30:FF:000002">
    <property type="entry name" value="Adenine DNA glycosylase"/>
    <property type="match status" value="1"/>
</dbReference>
<dbReference type="InterPro" id="IPR023170">
    <property type="entry name" value="HhH_base_excis_C"/>
</dbReference>
<dbReference type="InterPro" id="IPR029119">
    <property type="entry name" value="MutY_C"/>
</dbReference>
<comment type="function">
    <text evidence="2">Adenine glycosylase active on G-A mispairs. MutY also corrects error-prone DNA synthesis past GO lesions which are due to the oxidatively damaged form of guanine: 7,8-dihydro-8-oxoguanine (8-oxo-dGTP).</text>
</comment>
<proteinExistence type="inferred from homology"/>
<sequence length="359" mass="40283">MPQQFKTIAPQLAKQLLDHYDLHGRDLPWRSERDLYRIWISEIMLQQTGVQTVIPYYHAFLQRFPTVGQLAEAEQEAVLSQWQGLGYYRRARMLHRAAQQIIAQHGGGFPQELADVVALPGVGPSTAAAILAIGRDQHHAILDGNVIRVLSRLLALDEPVDGAAGKKTLWQLARLLTPADRPGDYAQAIMDLGATLCSRQKPDCPSCPWQHHCVAASRNNPLAYPVKKSKKKSPQRYQCMWVLVDSAGRVALRQRPEEGLLGGMWEPLGEPLRSTAPDESTLEIAQKALTRQGLHGGELVEKESVQHVFTHFRLTVYPIYREIHSHTTPLPEGRWFTPQEITQLPISTLHRKVLKSALG</sequence>
<evidence type="ECO:0000256" key="1">
    <source>
        <dbReference type="ARBA" id="ARBA00000843"/>
    </source>
</evidence>
<organism evidence="16">
    <name type="scientific">Magnetococcus massalia (strain MO-1)</name>
    <dbReference type="NCBI Taxonomy" id="451514"/>
    <lineage>
        <taxon>Bacteria</taxon>
        <taxon>Pseudomonadati</taxon>
        <taxon>Pseudomonadota</taxon>
        <taxon>Magnetococcia</taxon>
        <taxon>Magnetococcales</taxon>
        <taxon>Magnetococcaceae</taxon>
        <taxon>Magnetococcus</taxon>
    </lineage>
</organism>
<evidence type="ECO:0000256" key="3">
    <source>
        <dbReference type="ARBA" id="ARBA00008343"/>
    </source>
</evidence>
<dbReference type="CDD" id="cd00056">
    <property type="entry name" value="ENDO3c"/>
    <property type="match status" value="1"/>
</dbReference>
<dbReference type="PANTHER" id="PTHR42944:SF1">
    <property type="entry name" value="ADENINE DNA GLYCOSYLASE"/>
    <property type="match status" value="1"/>
</dbReference>
<dbReference type="InterPro" id="IPR003265">
    <property type="entry name" value="HhH-GPD_domain"/>
</dbReference>
<dbReference type="Gene3D" id="3.90.79.10">
    <property type="entry name" value="Nucleoside Triphosphate Pyrophosphohydrolase"/>
    <property type="match status" value="1"/>
</dbReference>
<keyword evidence="10 14" id="KW-0408">Iron</keyword>
<reference evidence="16" key="1">
    <citation type="submission" date="2015-04" db="EMBL/GenBank/DDBJ databases">
        <authorList>
            <person name="Syromyatnikov M.Y."/>
            <person name="Popov V.N."/>
        </authorList>
    </citation>
    <scope>NUCLEOTIDE SEQUENCE</scope>
    <source>
        <strain evidence="16">MO-1</strain>
    </source>
</reference>
<evidence type="ECO:0000256" key="6">
    <source>
        <dbReference type="ARBA" id="ARBA00022485"/>
    </source>
</evidence>
<dbReference type="AlphaFoldDB" id="A0A1S7LNR9"/>
<keyword evidence="7" id="KW-0479">Metal-binding</keyword>
<dbReference type="GO" id="GO:0032357">
    <property type="term" value="F:oxidized purine DNA binding"/>
    <property type="evidence" value="ECO:0007669"/>
    <property type="project" value="TreeGrafter"/>
</dbReference>
<keyword evidence="11" id="KW-0411">Iron-sulfur</keyword>
<dbReference type="PROSITE" id="PS01155">
    <property type="entry name" value="ENDONUCLEASE_III_2"/>
    <property type="match status" value="1"/>
</dbReference>
<accession>A0A1S7LNR9</accession>
<keyword evidence="8 14" id="KW-0227">DNA damage</keyword>
<dbReference type="Gene3D" id="1.10.340.30">
    <property type="entry name" value="Hypothetical protein, domain 2"/>
    <property type="match status" value="1"/>
</dbReference>
<dbReference type="InterPro" id="IPR011257">
    <property type="entry name" value="DNA_glycosylase"/>
</dbReference>
<evidence type="ECO:0000256" key="2">
    <source>
        <dbReference type="ARBA" id="ARBA00002933"/>
    </source>
</evidence>
<evidence type="ECO:0000256" key="12">
    <source>
        <dbReference type="ARBA" id="ARBA00023204"/>
    </source>
</evidence>
<dbReference type="GO" id="GO:0006284">
    <property type="term" value="P:base-excision repair"/>
    <property type="evidence" value="ECO:0007669"/>
    <property type="project" value="UniProtKB-UniRule"/>
</dbReference>
<keyword evidence="12" id="KW-0234">DNA repair</keyword>
<feature type="domain" description="HhH-GPD" evidence="15">
    <location>
        <begin position="44"/>
        <end position="195"/>
    </location>
</feature>
<dbReference type="GO" id="GO:0006298">
    <property type="term" value="P:mismatch repair"/>
    <property type="evidence" value="ECO:0007669"/>
    <property type="project" value="TreeGrafter"/>
</dbReference>
<evidence type="ECO:0000256" key="8">
    <source>
        <dbReference type="ARBA" id="ARBA00022763"/>
    </source>
</evidence>
<dbReference type="InterPro" id="IPR005760">
    <property type="entry name" value="A/G_AdeGlyc_MutY"/>
</dbReference>
<keyword evidence="6" id="KW-0004">4Fe-4S</keyword>
<evidence type="ECO:0000259" key="15">
    <source>
        <dbReference type="SMART" id="SM00478"/>
    </source>
</evidence>
<evidence type="ECO:0000256" key="9">
    <source>
        <dbReference type="ARBA" id="ARBA00022801"/>
    </source>
</evidence>
<dbReference type="GO" id="GO:0034039">
    <property type="term" value="F:8-oxo-7,8-dihydroguanine DNA N-glycosylase activity"/>
    <property type="evidence" value="ECO:0007669"/>
    <property type="project" value="TreeGrafter"/>
</dbReference>
<comment type="similarity">
    <text evidence="3 14">Belongs to the Nth/MutY family.</text>
</comment>
<dbReference type="GO" id="GO:0035485">
    <property type="term" value="F:adenine/guanine mispair binding"/>
    <property type="evidence" value="ECO:0007669"/>
    <property type="project" value="TreeGrafter"/>
</dbReference>
<name>A0A1S7LNR9_MAGMO</name>
<evidence type="ECO:0000256" key="11">
    <source>
        <dbReference type="ARBA" id="ARBA00023014"/>
    </source>
</evidence>
<dbReference type="InterPro" id="IPR044298">
    <property type="entry name" value="MIG/MutY"/>
</dbReference>
<dbReference type="GO" id="GO:0000701">
    <property type="term" value="F:purine-specific mismatch base pair DNA N-glycosylase activity"/>
    <property type="evidence" value="ECO:0007669"/>
    <property type="project" value="UniProtKB-EC"/>
</dbReference>
<dbReference type="CDD" id="cd03431">
    <property type="entry name" value="NUDIX_DNA_Glycosylase_C-MutY"/>
    <property type="match status" value="1"/>
</dbReference>
<dbReference type="Gene3D" id="1.10.1670.10">
    <property type="entry name" value="Helix-hairpin-Helix base-excision DNA repair enzymes (C-terminal)"/>
    <property type="match status" value="1"/>
</dbReference>
<evidence type="ECO:0000256" key="5">
    <source>
        <dbReference type="ARBA" id="ARBA00022023"/>
    </source>
</evidence>
<keyword evidence="13 14" id="KW-0326">Glycosidase</keyword>
<evidence type="ECO:0000313" key="16">
    <source>
        <dbReference type="EMBL" id="CRH07829.1"/>
    </source>
</evidence>
<comment type="catalytic activity">
    <reaction evidence="1 14">
        <text>Hydrolyzes free adenine bases from 7,8-dihydro-8-oxoguanine:adenine mismatched double-stranded DNA, leaving an apurinic site.</text>
        <dbReference type="EC" id="3.2.2.31"/>
    </reaction>
</comment>
<dbReference type="InterPro" id="IPR015797">
    <property type="entry name" value="NUDIX_hydrolase-like_dom_sf"/>
</dbReference>
<evidence type="ECO:0000256" key="10">
    <source>
        <dbReference type="ARBA" id="ARBA00023004"/>
    </source>
</evidence>
<gene>
    <name evidence="16" type="primary">mutY</name>
    <name evidence="16" type="ORF">MAGMO_3697</name>
</gene>
<dbReference type="SMART" id="SM00478">
    <property type="entry name" value="ENDO3c"/>
    <property type="match status" value="1"/>
</dbReference>
<dbReference type="PANTHER" id="PTHR42944">
    <property type="entry name" value="ADENINE DNA GLYCOSYLASE"/>
    <property type="match status" value="1"/>
</dbReference>
<evidence type="ECO:0000256" key="14">
    <source>
        <dbReference type="RuleBase" id="RU365096"/>
    </source>
</evidence>
<evidence type="ECO:0000256" key="4">
    <source>
        <dbReference type="ARBA" id="ARBA00012045"/>
    </source>
</evidence>
<dbReference type="EC" id="3.2.2.31" evidence="4 14"/>
<dbReference type="Pfam" id="PF14815">
    <property type="entry name" value="NUDIX_4"/>
    <property type="match status" value="1"/>
</dbReference>
<dbReference type="SUPFAM" id="SSF48150">
    <property type="entry name" value="DNA-glycosylase"/>
    <property type="match status" value="1"/>
</dbReference>
<keyword evidence="9 16" id="KW-0378">Hydrolase</keyword>
<dbReference type="EMBL" id="LO017727">
    <property type="protein sequence ID" value="CRH07829.1"/>
    <property type="molecule type" value="Genomic_DNA"/>
</dbReference>
<dbReference type="NCBIfam" id="TIGR01084">
    <property type="entry name" value="mutY"/>
    <property type="match status" value="1"/>
</dbReference>
<dbReference type="SUPFAM" id="SSF55811">
    <property type="entry name" value="Nudix"/>
    <property type="match status" value="1"/>
</dbReference>
<protein>
    <recommendedName>
        <fullName evidence="5 14">Adenine DNA glycosylase</fullName>
        <ecNumber evidence="4 14">3.2.2.31</ecNumber>
    </recommendedName>
</protein>